<dbReference type="AlphaFoldDB" id="A0A372JFN0"/>
<feature type="region of interest" description="Disordered" evidence="1">
    <location>
        <begin position="1"/>
        <end position="73"/>
    </location>
</feature>
<dbReference type="RefSeq" id="WP_407920940.1">
    <property type="nucleotide sequence ID" value="NZ_QURH01000705.1"/>
</dbReference>
<evidence type="ECO:0000256" key="1">
    <source>
        <dbReference type="SAM" id="MobiDB-lite"/>
    </source>
</evidence>
<sequence length="145" mass="14759">MSELNGSGSRGVPGADSAWPVLGRDTTPQPDVPAQAAGPANGQGVPGQVVPGQVVHGQGPGGSSRPGAAPDAEAQPWDIVERLHQMADLIGDALSAGERKVEQSRTDAAAQVAAVQAERESAQRDAAAAWGEVQRARGQAEQADR</sequence>
<feature type="compositionally biased region" description="Low complexity" evidence="1">
    <location>
        <begin position="32"/>
        <end position="57"/>
    </location>
</feature>
<protein>
    <submittedName>
        <fullName evidence="2">Uncharacterized protein</fullName>
    </submittedName>
</protein>
<gene>
    <name evidence="2" type="ORF">DZF91_25925</name>
</gene>
<proteinExistence type="predicted"/>
<evidence type="ECO:0000313" key="3">
    <source>
        <dbReference type="Proteomes" id="UP000261811"/>
    </source>
</evidence>
<evidence type="ECO:0000313" key="2">
    <source>
        <dbReference type="EMBL" id="RFU38770.1"/>
    </source>
</evidence>
<reference evidence="2 3" key="1">
    <citation type="submission" date="2018-08" db="EMBL/GenBank/DDBJ databases">
        <title>Actinomadura jelena sp. nov., a novel Actinomycete isolated from soil in Chad.</title>
        <authorList>
            <person name="Shi L."/>
        </authorList>
    </citation>
    <scope>NUCLEOTIDE SEQUENCE [LARGE SCALE GENOMIC DNA]</scope>
    <source>
        <strain evidence="2 3">NEAU-G17</strain>
    </source>
</reference>
<feature type="non-terminal residue" evidence="2">
    <location>
        <position position="145"/>
    </location>
</feature>
<dbReference type="Proteomes" id="UP000261811">
    <property type="component" value="Unassembled WGS sequence"/>
</dbReference>
<keyword evidence="3" id="KW-1185">Reference proteome</keyword>
<name>A0A372JFN0_9ACTN</name>
<organism evidence="2 3">
    <name type="scientific">Actinomadura logoneensis</name>
    <dbReference type="NCBI Taxonomy" id="2293572"/>
    <lineage>
        <taxon>Bacteria</taxon>
        <taxon>Bacillati</taxon>
        <taxon>Actinomycetota</taxon>
        <taxon>Actinomycetes</taxon>
        <taxon>Streptosporangiales</taxon>
        <taxon>Thermomonosporaceae</taxon>
        <taxon>Actinomadura</taxon>
    </lineage>
</organism>
<comment type="caution">
    <text evidence="2">The sequence shown here is derived from an EMBL/GenBank/DDBJ whole genome shotgun (WGS) entry which is preliminary data.</text>
</comment>
<feature type="region of interest" description="Disordered" evidence="1">
    <location>
        <begin position="123"/>
        <end position="145"/>
    </location>
</feature>
<dbReference type="EMBL" id="QURH01000705">
    <property type="protein sequence ID" value="RFU38770.1"/>
    <property type="molecule type" value="Genomic_DNA"/>
</dbReference>
<accession>A0A372JFN0</accession>